<dbReference type="NCBIfam" id="TIGR00252">
    <property type="entry name" value="YraN family protein"/>
    <property type="match status" value="1"/>
</dbReference>
<sequence length="115" mass="13414">MNQGRIYERAAERFLCKAGLELIERNFRGSYGEIDLIMLDRRTLVFIEVRQRSKSRFYSAAASISSKKRSRIVKTALGFLKDNPIYRDNYCRFDVVAYDDPCASPLWIKSAFTEE</sequence>
<dbReference type="Pfam" id="PF02021">
    <property type="entry name" value="UPF0102"/>
    <property type="match status" value="1"/>
</dbReference>
<dbReference type="AlphaFoldDB" id="F3L1M9"/>
<protein>
    <recommendedName>
        <fullName evidence="2">UPF0102 protein IMCC3088_1369</fullName>
    </recommendedName>
</protein>
<keyword evidence="4" id="KW-1185">Reference proteome</keyword>
<dbReference type="HAMAP" id="MF_00048">
    <property type="entry name" value="UPF0102"/>
    <property type="match status" value="1"/>
</dbReference>
<dbReference type="InterPro" id="IPR003509">
    <property type="entry name" value="UPF0102_YraN-like"/>
</dbReference>
<evidence type="ECO:0000256" key="1">
    <source>
        <dbReference type="ARBA" id="ARBA00006738"/>
    </source>
</evidence>
<evidence type="ECO:0000313" key="3">
    <source>
        <dbReference type="EMBL" id="EGG29732.1"/>
    </source>
</evidence>
<dbReference type="InterPro" id="IPR011856">
    <property type="entry name" value="tRNA_endonuc-like_dom_sf"/>
</dbReference>
<dbReference type="Gene3D" id="3.40.1350.10">
    <property type="match status" value="1"/>
</dbReference>
<dbReference type="PANTHER" id="PTHR34039:SF1">
    <property type="entry name" value="UPF0102 PROTEIN YRAN"/>
    <property type="match status" value="1"/>
</dbReference>
<dbReference type="OrthoDB" id="9794876at2"/>
<evidence type="ECO:0000256" key="2">
    <source>
        <dbReference type="HAMAP-Rule" id="MF_00048"/>
    </source>
</evidence>
<organism evidence="3 4">
    <name type="scientific">Aequoribacter fuscus</name>
    <dbReference type="NCBI Taxonomy" id="2518989"/>
    <lineage>
        <taxon>Bacteria</taxon>
        <taxon>Pseudomonadati</taxon>
        <taxon>Pseudomonadota</taxon>
        <taxon>Gammaproteobacteria</taxon>
        <taxon>Cellvibrionales</taxon>
        <taxon>Halieaceae</taxon>
        <taxon>Aequoribacter</taxon>
    </lineage>
</organism>
<dbReference type="PANTHER" id="PTHR34039">
    <property type="entry name" value="UPF0102 PROTEIN YRAN"/>
    <property type="match status" value="1"/>
</dbReference>
<dbReference type="InterPro" id="IPR011335">
    <property type="entry name" value="Restrct_endonuc-II-like"/>
</dbReference>
<proteinExistence type="inferred from homology"/>
<comment type="similarity">
    <text evidence="1 2">Belongs to the UPF0102 family.</text>
</comment>
<dbReference type="NCBIfam" id="NF009150">
    <property type="entry name" value="PRK12497.1-3"/>
    <property type="match status" value="1"/>
</dbReference>
<dbReference type="Proteomes" id="UP000005615">
    <property type="component" value="Unassembled WGS sequence"/>
</dbReference>
<dbReference type="SUPFAM" id="SSF52980">
    <property type="entry name" value="Restriction endonuclease-like"/>
    <property type="match status" value="1"/>
</dbReference>
<evidence type="ECO:0000313" key="4">
    <source>
        <dbReference type="Proteomes" id="UP000005615"/>
    </source>
</evidence>
<dbReference type="EMBL" id="AEIG01000034">
    <property type="protein sequence ID" value="EGG29732.1"/>
    <property type="molecule type" value="Genomic_DNA"/>
</dbReference>
<name>F3L1M9_9GAMM</name>
<dbReference type="RefSeq" id="WP_009575664.1">
    <property type="nucleotide sequence ID" value="NZ_AEIG01000034.1"/>
</dbReference>
<accession>F3L1M9</accession>
<comment type="caution">
    <text evidence="3">The sequence shown here is derived from an EMBL/GenBank/DDBJ whole genome shotgun (WGS) entry which is preliminary data.</text>
</comment>
<dbReference type="STRING" id="2518989.IMCC3088_1369"/>
<dbReference type="GO" id="GO:0003676">
    <property type="term" value="F:nucleic acid binding"/>
    <property type="evidence" value="ECO:0007669"/>
    <property type="project" value="InterPro"/>
</dbReference>
<reference evidence="3 4" key="1">
    <citation type="journal article" date="2011" name="J. Bacteriol.">
        <title>Genome sequence of strain IMCC3088, a proteorhodopsin-containing marine bacterium belonging to the OM60/NOR5 clade.</title>
        <authorList>
            <person name="Jang Y."/>
            <person name="Oh H.M."/>
            <person name="Kang I."/>
            <person name="Lee K."/>
            <person name="Yang S.J."/>
            <person name="Cho J.C."/>
        </authorList>
    </citation>
    <scope>NUCLEOTIDE SEQUENCE [LARGE SCALE GENOMIC DNA]</scope>
    <source>
        <strain evidence="3 4">IMCC3088</strain>
    </source>
</reference>
<gene>
    <name evidence="3" type="ORF">IMCC3088_1369</name>
</gene>
<dbReference type="eggNOG" id="COG0792">
    <property type="taxonomic scope" value="Bacteria"/>
</dbReference>